<gene>
    <name evidence="1" type="ORF">A7D00_0540</name>
</gene>
<dbReference type="AlphaFoldDB" id="A0A178FTE5"/>
<organism evidence="1 2">
    <name type="scientific">Trichophyton violaceum</name>
    <dbReference type="NCBI Taxonomy" id="34388"/>
    <lineage>
        <taxon>Eukaryota</taxon>
        <taxon>Fungi</taxon>
        <taxon>Dikarya</taxon>
        <taxon>Ascomycota</taxon>
        <taxon>Pezizomycotina</taxon>
        <taxon>Eurotiomycetes</taxon>
        <taxon>Eurotiomycetidae</taxon>
        <taxon>Onygenales</taxon>
        <taxon>Arthrodermataceae</taxon>
        <taxon>Trichophyton</taxon>
    </lineage>
</organism>
<name>A0A178FTE5_TRIVO</name>
<dbReference type="EMBL" id="LHPN01000001">
    <property type="protein sequence ID" value="OAL74943.1"/>
    <property type="molecule type" value="Genomic_DNA"/>
</dbReference>
<dbReference type="Proteomes" id="UP000243519">
    <property type="component" value="Unassembled WGS sequence"/>
</dbReference>
<keyword evidence="2" id="KW-1185">Reference proteome</keyword>
<reference evidence="1 2" key="1">
    <citation type="submission" date="2016-05" db="EMBL/GenBank/DDBJ databases">
        <title>Genome sequencing of Trichophyton violaceum CMCC(F)T3l isolated from hair.</title>
        <authorList>
            <person name="Zhan P."/>
            <person name="Tao Y."/>
            <person name="Liu W."/>
        </authorList>
    </citation>
    <scope>NUCLEOTIDE SEQUENCE [LARGE SCALE GENOMIC DNA]</scope>
    <source>
        <strain evidence="2">CMCC(F)T3l</strain>
    </source>
</reference>
<evidence type="ECO:0000313" key="2">
    <source>
        <dbReference type="Proteomes" id="UP000243519"/>
    </source>
</evidence>
<evidence type="ECO:0008006" key="3">
    <source>
        <dbReference type="Google" id="ProtNLM"/>
    </source>
</evidence>
<proteinExistence type="predicted"/>
<dbReference type="OrthoDB" id="4170607at2759"/>
<sequence>MSEPPSDPREDESPYTSPLCTIFFGDSKTGYPIHNRLVDGYPPLAKLFRGSQGRIWLNDVHESVAHTFISYLYTKEFSYEASGDNIIDFQFALRLIYAAGTYGLSELSEKAHELREEAMDSGKNPEILNVAKAMHMYFRGSGWYPDMIKSAIEAGLKYGHPTCLDPIIDALGENREFEKVVMNVMAEILMEKLCLKPKHHWEYQLGQRESEIQAIVASHCGLPSPDRVFVSNPTTGETWHHGRFNLCIPVYVANPGSEEPAPLAFKLPLPYMVGEEEFPGNAEEKLRTETATHIWVSENCPDIPLPKLYGFGLPGGLSYFKPECVTIWQRIKAYAYRIFHRLFLGNSDFSQYIPQNRTALLNHGYMLTERIMINDELRPLPDRLGMRHNDLQLHYEKFLQKSKTQNLYRSFAKAMMSLANIPQQRIGSWTIDNNGRLSLSNRPLFSRISRFENLGIPSGIPRDTTYNNTDSFYNDCIGIHDNRIDYQKNILPDEVAAFETVSTIVFMRSILPQVMDNTLRHGPFVMQLGSMPVQNILVDEEWNIKQFIEVQSICSLPIELMLPPSWITGKDIDKLLSTEDDRLQICYRQFAHTLRHEEAKRPLLPNGKLHSDTLIDGLHSSKFWLLQALQSSGNPLHTFKRVKGYGDNYAGKGKPLAAAAFRPQIYDYLKYKISSYVDYRKDVQKLFNGEYGRVYDEEELDYIRRRPIVPERR</sequence>
<comment type="caution">
    <text evidence="1">The sequence shown here is derived from an EMBL/GenBank/DDBJ whole genome shotgun (WGS) entry which is preliminary data.</text>
</comment>
<evidence type="ECO:0000313" key="1">
    <source>
        <dbReference type="EMBL" id="OAL74943.1"/>
    </source>
</evidence>
<accession>A0A178FTE5</accession>
<protein>
    <recommendedName>
        <fullName evidence="3">BTB domain-containing protein</fullName>
    </recommendedName>
</protein>